<evidence type="ECO:0000259" key="1">
    <source>
        <dbReference type="SMART" id="SM00829"/>
    </source>
</evidence>
<evidence type="ECO:0000313" key="3">
    <source>
        <dbReference type="Proteomes" id="UP001500665"/>
    </source>
</evidence>
<dbReference type="InterPro" id="IPR050700">
    <property type="entry name" value="YIM1/Zinc_Alcohol_DH_Fams"/>
</dbReference>
<reference evidence="3" key="1">
    <citation type="journal article" date="2019" name="Int. J. Syst. Evol. Microbiol.">
        <title>The Global Catalogue of Microorganisms (GCM) 10K type strain sequencing project: providing services to taxonomists for standard genome sequencing and annotation.</title>
        <authorList>
            <consortium name="The Broad Institute Genomics Platform"/>
            <consortium name="The Broad Institute Genome Sequencing Center for Infectious Disease"/>
            <person name="Wu L."/>
            <person name="Ma J."/>
        </authorList>
    </citation>
    <scope>NUCLEOTIDE SEQUENCE [LARGE SCALE GENOMIC DNA]</scope>
    <source>
        <strain evidence="3">JCM 10696</strain>
    </source>
</reference>
<dbReference type="PANTHER" id="PTHR11695:SF294">
    <property type="entry name" value="RETICULON-4-INTERACTING PROTEIN 1, MITOCHONDRIAL"/>
    <property type="match status" value="1"/>
</dbReference>
<protein>
    <submittedName>
        <fullName evidence="2">NADP-dependent oxidoreductase</fullName>
    </submittedName>
</protein>
<dbReference type="Proteomes" id="UP001500665">
    <property type="component" value="Unassembled WGS sequence"/>
</dbReference>
<dbReference type="Gene3D" id="3.90.180.10">
    <property type="entry name" value="Medium-chain alcohol dehydrogenases, catalytic domain"/>
    <property type="match status" value="1"/>
</dbReference>
<keyword evidence="3" id="KW-1185">Reference proteome</keyword>
<dbReference type="Pfam" id="PF08240">
    <property type="entry name" value="ADH_N"/>
    <property type="match status" value="1"/>
</dbReference>
<dbReference type="Pfam" id="PF13602">
    <property type="entry name" value="ADH_zinc_N_2"/>
    <property type="match status" value="1"/>
</dbReference>
<organism evidence="2 3">
    <name type="scientific">Actinocorallia libanotica</name>
    <dbReference type="NCBI Taxonomy" id="46162"/>
    <lineage>
        <taxon>Bacteria</taxon>
        <taxon>Bacillati</taxon>
        <taxon>Actinomycetota</taxon>
        <taxon>Actinomycetes</taxon>
        <taxon>Streptosporangiales</taxon>
        <taxon>Thermomonosporaceae</taxon>
        <taxon>Actinocorallia</taxon>
    </lineage>
</organism>
<dbReference type="SUPFAM" id="SSF51735">
    <property type="entry name" value="NAD(P)-binding Rossmann-fold domains"/>
    <property type="match status" value="1"/>
</dbReference>
<dbReference type="InterPro" id="IPR011032">
    <property type="entry name" value="GroES-like_sf"/>
</dbReference>
<proteinExistence type="predicted"/>
<dbReference type="InterPro" id="IPR036291">
    <property type="entry name" value="NAD(P)-bd_dom_sf"/>
</dbReference>
<dbReference type="InterPro" id="IPR020843">
    <property type="entry name" value="ER"/>
</dbReference>
<dbReference type="PANTHER" id="PTHR11695">
    <property type="entry name" value="ALCOHOL DEHYDROGENASE RELATED"/>
    <property type="match status" value="1"/>
</dbReference>
<dbReference type="CDD" id="cd05289">
    <property type="entry name" value="MDR_like_2"/>
    <property type="match status" value="1"/>
</dbReference>
<dbReference type="SMART" id="SM00829">
    <property type="entry name" value="PKS_ER"/>
    <property type="match status" value="1"/>
</dbReference>
<evidence type="ECO:0000313" key="2">
    <source>
        <dbReference type="EMBL" id="GAA0956719.1"/>
    </source>
</evidence>
<dbReference type="InterPro" id="IPR013154">
    <property type="entry name" value="ADH-like_N"/>
</dbReference>
<dbReference type="EMBL" id="BAAAHH010000018">
    <property type="protein sequence ID" value="GAA0956719.1"/>
    <property type="molecule type" value="Genomic_DNA"/>
</dbReference>
<name>A0ABP4C0B0_9ACTN</name>
<sequence>MRRIQYHRYGGPEVLRLEDFESRRPETGEVLVRVHAASANPMDWKIRDGMLQAVTGRTFPRGFGTDFAGVVEAVGAEVTRLRVGDEVLGGTSPQGAGSFAEAVVTEEKGVVKKPSTLSFEEAAAIPTVGITAFQAIVGKSNVKPGQTVFIHGCLGGVGRAATQFALSRGASVGGSCRPTDIEEARAWGIDPIVDFSFDPERLAGRFDLVLDTAGTISAEAAGTLVKRKGHIIDINPDPAKFARSAMPGPYQVMIAQAVTADLEAVAEAAGQRTLQVPVARTVPLSEAIPALTELEIDHSPRGGKLIAVSH</sequence>
<feature type="domain" description="Enoyl reductase (ER)" evidence="1">
    <location>
        <begin position="10"/>
        <end position="307"/>
    </location>
</feature>
<comment type="caution">
    <text evidence="2">The sequence shown here is derived from an EMBL/GenBank/DDBJ whole genome shotgun (WGS) entry which is preliminary data.</text>
</comment>
<gene>
    <name evidence="2" type="ORF">GCM10009550_43010</name>
</gene>
<dbReference type="SUPFAM" id="SSF50129">
    <property type="entry name" value="GroES-like"/>
    <property type="match status" value="1"/>
</dbReference>
<accession>A0ABP4C0B0</accession>
<dbReference type="Gene3D" id="3.40.50.720">
    <property type="entry name" value="NAD(P)-binding Rossmann-like Domain"/>
    <property type="match status" value="1"/>
</dbReference>